<dbReference type="Proteomes" id="UP000001702">
    <property type="component" value="Chromosome"/>
</dbReference>
<sequence length="140" mass="15642">MWERFKAHIKFVKKLCRIIKSTQLIAGWIPQIGDASSIRFSDMRRCFSRSAAVFETFLIPAENVFRGGHGKANGTPVGKGRGLAINGLSDNKTLVIFNVKRATQGINALIFATDHSKNSIVEFFSLLNIIRTNNHMAKHI</sequence>
<proteinExistence type="predicted"/>
<evidence type="ECO:0000313" key="1">
    <source>
        <dbReference type="EMBL" id="ADD79337.1"/>
    </source>
</evidence>
<dbReference type="EMBL" id="CP001875">
    <property type="protein sequence ID" value="ADD79337.1"/>
    <property type="molecule type" value="Genomic_DNA"/>
</dbReference>
<evidence type="ECO:0000313" key="2">
    <source>
        <dbReference type="Proteomes" id="UP000001702"/>
    </source>
</evidence>
<reference evidence="1 2" key="1">
    <citation type="journal article" date="2010" name="J. Bacteriol.">
        <title>Genome sequence of Pantoea ananatis LMG20103, the causative agent of Eucalyptus blight and dieback.</title>
        <authorList>
            <person name="De Maayer P."/>
            <person name="Chan W.Y."/>
            <person name="Venter S.N."/>
            <person name="Toth I.K."/>
            <person name="Birch P.R."/>
            <person name="Joubert F."/>
            <person name="Coutinho T.A."/>
        </authorList>
    </citation>
    <scope>NUCLEOTIDE SEQUENCE [LARGE SCALE GENOMIC DNA]</scope>
    <source>
        <strain evidence="1 2">LMG 20103</strain>
    </source>
</reference>
<dbReference type="KEGG" id="pam:PANA_4170"/>
<accession>D4GFL7</accession>
<gene>
    <name evidence="1" type="ordered locus">PANA_4170</name>
</gene>
<dbReference type="HOGENOM" id="CLU_1833239_0_0_6"/>
<protein>
    <submittedName>
        <fullName evidence="1">Uncharacterized protein</fullName>
    </submittedName>
</protein>
<name>D4GFL7_PANAM</name>
<dbReference type="STRING" id="706191.PANA_4170"/>
<keyword evidence="2" id="KW-1185">Reference proteome</keyword>
<dbReference type="AlphaFoldDB" id="D4GFL7"/>
<organism evidence="1 2">
    <name type="scientific">Pantoea ananatis (strain LMG 20103)</name>
    <dbReference type="NCBI Taxonomy" id="706191"/>
    <lineage>
        <taxon>Bacteria</taxon>
        <taxon>Pseudomonadati</taxon>
        <taxon>Pseudomonadota</taxon>
        <taxon>Gammaproteobacteria</taxon>
        <taxon>Enterobacterales</taxon>
        <taxon>Erwiniaceae</taxon>
        <taxon>Pantoea</taxon>
    </lineage>
</organism>